<keyword evidence="3" id="KW-1185">Reference proteome</keyword>
<keyword evidence="1" id="KW-0812">Transmembrane</keyword>
<protein>
    <submittedName>
        <fullName evidence="2">Uncharacterized protein</fullName>
    </submittedName>
</protein>
<evidence type="ECO:0000256" key="1">
    <source>
        <dbReference type="SAM" id="Phobius"/>
    </source>
</evidence>
<dbReference type="EMBL" id="CAXLJM020000028">
    <property type="protein sequence ID" value="CAL8096619.1"/>
    <property type="molecule type" value="Genomic_DNA"/>
</dbReference>
<organism evidence="2 3">
    <name type="scientific">Orchesella dallaii</name>
    <dbReference type="NCBI Taxonomy" id="48710"/>
    <lineage>
        <taxon>Eukaryota</taxon>
        <taxon>Metazoa</taxon>
        <taxon>Ecdysozoa</taxon>
        <taxon>Arthropoda</taxon>
        <taxon>Hexapoda</taxon>
        <taxon>Collembola</taxon>
        <taxon>Entomobryomorpha</taxon>
        <taxon>Entomobryoidea</taxon>
        <taxon>Orchesellidae</taxon>
        <taxon>Orchesellinae</taxon>
        <taxon>Orchesella</taxon>
    </lineage>
</organism>
<dbReference type="Proteomes" id="UP001642540">
    <property type="component" value="Unassembled WGS sequence"/>
</dbReference>
<feature type="transmembrane region" description="Helical" evidence="1">
    <location>
        <begin position="52"/>
        <end position="80"/>
    </location>
</feature>
<evidence type="ECO:0000313" key="3">
    <source>
        <dbReference type="Proteomes" id="UP001642540"/>
    </source>
</evidence>
<name>A0ABP1QB37_9HEXA</name>
<accession>A0ABP1QB37</accession>
<proteinExistence type="predicted"/>
<reference evidence="2 3" key="1">
    <citation type="submission" date="2024-08" db="EMBL/GenBank/DDBJ databases">
        <authorList>
            <person name="Cucini C."/>
            <person name="Frati F."/>
        </authorList>
    </citation>
    <scope>NUCLEOTIDE SEQUENCE [LARGE SCALE GENOMIC DNA]</scope>
</reference>
<gene>
    <name evidence="2" type="ORF">ODALV1_LOCUS9406</name>
</gene>
<comment type="caution">
    <text evidence="2">The sequence shown here is derived from an EMBL/GenBank/DDBJ whole genome shotgun (WGS) entry which is preliminary data.</text>
</comment>
<sequence length="123" mass="14053">MMILKVKTYQYFFPLREKNNLISNPLVQQRLLCCVVRRDSTIALKWSEEGRIFICFVCCCVLLLAATAASLFALLAAAMVDGACIHVYLMHLQGTSHKLTSLNIVKAFLCTESYSWWLWVMVL</sequence>
<evidence type="ECO:0000313" key="2">
    <source>
        <dbReference type="EMBL" id="CAL8096619.1"/>
    </source>
</evidence>
<keyword evidence="1" id="KW-0472">Membrane</keyword>
<keyword evidence="1" id="KW-1133">Transmembrane helix</keyword>